<accession>A0ACB9FI74</accession>
<name>A0ACB9FI74_ARCLA</name>
<dbReference type="Proteomes" id="UP001055879">
    <property type="component" value="Linkage Group LG01"/>
</dbReference>
<comment type="caution">
    <text evidence="1">The sequence shown here is derived from an EMBL/GenBank/DDBJ whole genome shotgun (WGS) entry which is preliminary data.</text>
</comment>
<reference evidence="1 2" key="2">
    <citation type="journal article" date="2022" name="Mol. Ecol. Resour.">
        <title>The genomes of chicory, endive, great burdock and yacon provide insights into Asteraceae paleo-polyploidization history and plant inulin production.</title>
        <authorList>
            <person name="Fan W."/>
            <person name="Wang S."/>
            <person name="Wang H."/>
            <person name="Wang A."/>
            <person name="Jiang F."/>
            <person name="Liu H."/>
            <person name="Zhao H."/>
            <person name="Xu D."/>
            <person name="Zhang Y."/>
        </authorList>
    </citation>
    <scope>NUCLEOTIDE SEQUENCE [LARGE SCALE GENOMIC DNA]</scope>
    <source>
        <strain evidence="2">cv. Niubang</strain>
    </source>
</reference>
<evidence type="ECO:0000313" key="1">
    <source>
        <dbReference type="EMBL" id="KAI3770530.1"/>
    </source>
</evidence>
<keyword evidence="2" id="KW-1185">Reference proteome</keyword>
<evidence type="ECO:0000313" key="2">
    <source>
        <dbReference type="Proteomes" id="UP001055879"/>
    </source>
</evidence>
<sequence>MKMMKWIGNIGVGIVGIDIDGIANVGIDNVRTGNVVTIFDGCCMVKVLGGGLGKVNCGNRRIEICPIKFIPNGGM</sequence>
<organism evidence="1 2">
    <name type="scientific">Arctium lappa</name>
    <name type="common">Greater burdock</name>
    <name type="synonym">Lappa major</name>
    <dbReference type="NCBI Taxonomy" id="4217"/>
    <lineage>
        <taxon>Eukaryota</taxon>
        <taxon>Viridiplantae</taxon>
        <taxon>Streptophyta</taxon>
        <taxon>Embryophyta</taxon>
        <taxon>Tracheophyta</taxon>
        <taxon>Spermatophyta</taxon>
        <taxon>Magnoliopsida</taxon>
        <taxon>eudicotyledons</taxon>
        <taxon>Gunneridae</taxon>
        <taxon>Pentapetalae</taxon>
        <taxon>asterids</taxon>
        <taxon>campanulids</taxon>
        <taxon>Asterales</taxon>
        <taxon>Asteraceae</taxon>
        <taxon>Carduoideae</taxon>
        <taxon>Cardueae</taxon>
        <taxon>Arctiinae</taxon>
        <taxon>Arctium</taxon>
    </lineage>
</organism>
<gene>
    <name evidence="1" type="ORF">L6452_01666</name>
</gene>
<proteinExistence type="predicted"/>
<reference evidence="2" key="1">
    <citation type="journal article" date="2022" name="Mol. Ecol. Resour.">
        <title>The genomes of chicory, endive, great burdock and yacon provide insights into Asteraceae palaeo-polyploidization history and plant inulin production.</title>
        <authorList>
            <person name="Fan W."/>
            <person name="Wang S."/>
            <person name="Wang H."/>
            <person name="Wang A."/>
            <person name="Jiang F."/>
            <person name="Liu H."/>
            <person name="Zhao H."/>
            <person name="Xu D."/>
            <person name="Zhang Y."/>
        </authorList>
    </citation>
    <scope>NUCLEOTIDE SEQUENCE [LARGE SCALE GENOMIC DNA]</scope>
    <source>
        <strain evidence="2">cv. Niubang</strain>
    </source>
</reference>
<protein>
    <submittedName>
        <fullName evidence="1">Uncharacterized protein</fullName>
    </submittedName>
</protein>
<dbReference type="EMBL" id="CM042047">
    <property type="protein sequence ID" value="KAI3770530.1"/>
    <property type="molecule type" value="Genomic_DNA"/>
</dbReference>